<dbReference type="AlphaFoldDB" id="A0A1W5CT71"/>
<dbReference type="Gene3D" id="3.40.50.1240">
    <property type="entry name" value="Phosphoglycerate mutase-like"/>
    <property type="match status" value="1"/>
</dbReference>
<accession>A0A1W5CT71</accession>
<name>A0A1W5CT71_9LECA</name>
<evidence type="ECO:0000313" key="3">
    <source>
        <dbReference type="Proteomes" id="UP000192927"/>
    </source>
</evidence>
<dbReference type="InterPro" id="IPR029033">
    <property type="entry name" value="His_PPase_superfam"/>
</dbReference>
<protein>
    <submittedName>
        <fullName evidence="2">Histidine phosphatase superfamily</fullName>
    </submittedName>
</protein>
<dbReference type="Proteomes" id="UP000192927">
    <property type="component" value="Unassembled WGS sequence"/>
</dbReference>
<dbReference type="EMBL" id="FWEW01000140">
    <property type="protein sequence ID" value="SLM33849.1"/>
    <property type="molecule type" value="Genomic_DNA"/>
</dbReference>
<feature type="region of interest" description="Disordered" evidence="1">
    <location>
        <begin position="125"/>
        <end position="162"/>
    </location>
</feature>
<organism evidence="2 3">
    <name type="scientific">Lasallia pustulata</name>
    <dbReference type="NCBI Taxonomy" id="136370"/>
    <lineage>
        <taxon>Eukaryota</taxon>
        <taxon>Fungi</taxon>
        <taxon>Dikarya</taxon>
        <taxon>Ascomycota</taxon>
        <taxon>Pezizomycotina</taxon>
        <taxon>Lecanoromycetes</taxon>
        <taxon>OSLEUM clade</taxon>
        <taxon>Umbilicariomycetidae</taxon>
        <taxon>Umbilicariales</taxon>
        <taxon>Umbilicariaceae</taxon>
        <taxon>Lasallia</taxon>
    </lineage>
</organism>
<keyword evidence="3" id="KW-1185">Reference proteome</keyword>
<reference evidence="3" key="1">
    <citation type="submission" date="2017-03" db="EMBL/GenBank/DDBJ databases">
        <authorList>
            <person name="Sharma R."/>
            <person name="Thines M."/>
        </authorList>
    </citation>
    <scope>NUCLEOTIDE SEQUENCE [LARGE SCALE GENOMIC DNA]</scope>
</reference>
<sequence>MLRIISDLDGAESGPEAVLVCTHAASLIAIGRALTGVMPEDVGTEDFKPYTCGLSKFVRRRVPGGEEGEAAVVWEQGMAIPRVDWRGGKGVAGGWDCVLNGDCSHLKDGAERGWHFSGDESFMSPTDGDAFVDDAETGTSGLPGARRERDDGYSGNGEGSKL</sequence>
<proteinExistence type="predicted"/>
<evidence type="ECO:0000313" key="2">
    <source>
        <dbReference type="EMBL" id="SLM33849.1"/>
    </source>
</evidence>
<evidence type="ECO:0000256" key="1">
    <source>
        <dbReference type="SAM" id="MobiDB-lite"/>
    </source>
</evidence>